<evidence type="ECO:0000313" key="2">
    <source>
        <dbReference type="WBParaSite" id="RSKR_0001016900.1"/>
    </source>
</evidence>
<dbReference type="Proteomes" id="UP000095286">
    <property type="component" value="Unplaced"/>
</dbReference>
<organism evidence="1 2">
    <name type="scientific">Rhabditophanes sp. KR3021</name>
    <dbReference type="NCBI Taxonomy" id="114890"/>
    <lineage>
        <taxon>Eukaryota</taxon>
        <taxon>Metazoa</taxon>
        <taxon>Ecdysozoa</taxon>
        <taxon>Nematoda</taxon>
        <taxon>Chromadorea</taxon>
        <taxon>Rhabditida</taxon>
        <taxon>Tylenchina</taxon>
        <taxon>Panagrolaimomorpha</taxon>
        <taxon>Strongyloidoidea</taxon>
        <taxon>Alloionematidae</taxon>
        <taxon>Rhabditophanes</taxon>
    </lineage>
</organism>
<accession>A0AC35UCJ0</accession>
<reference evidence="2" key="1">
    <citation type="submission" date="2016-11" db="UniProtKB">
        <authorList>
            <consortium name="WormBaseParasite"/>
        </authorList>
    </citation>
    <scope>IDENTIFICATION</scope>
    <source>
        <strain evidence="2">KR3021</strain>
    </source>
</reference>
<protein>
    <submittedName>
        <fullName evidence="2">BTB domain-containing protein</fullName>
    </submittedName>
</protein>
<evidence type="ECO:0000313" key="1">
    <source>
        <dbReference type="Proteomes" id="UP000095286"/>
    </source>
</evidence>
<proteinExistence type="predicted"/>
<dbReference type="WBParaSite" id="RSKR_0001016900.1">
    <property type="protein sequence ID" value="RSKR_0001016900.1"/>
    <property type="gene ID" value="RSKR_0001016900"/>
</dbReference>
<sequence length="565" mass="63723">MFVLQSANPSAGTVPAVEEDVQEGLGSFSNNLVSPNGLISFEHTWTTKIFKRKITPTESMILNCSTPFSASYNGVHFSWGLKLLEEVDFCGDNADYVFQRSFPGAKHDKKYNIFLYYKDGPTRDISLHSASIYIANGRYETKFENIPITQTEYIKGSGWCAEFGPEQKAFSKFMNRNMNRHINITVKMEMNGSSFQPLTYLPILDYHNKKLEEICTEAIENVFDDTKLPSTDDESRLSIDSLTLHKSFFREGREETERIWDEVFPRQNLDYNLINNALAHTYFKTKVLPNLACFEDYTDLLENCIYIRFVSIIRECERYMCNDAMMFSCDNDVIIRLLVLSQRFDLPILKMVCLGIYVDTILEGNKTIDKDGDATEKLKGIKDDIKQIANQINFISEDEESSGEEDDSETIAGAVISQLQTLSLRVQKVSMSPKIVSDPNTPCTSPIPLAFAYPHSRRSSLKNSRDKRGSLTSMTGFPPNSLRSPVNSVSSEPASDNLDASGHDLLSSSFTPITTTPFRTRSVTYNHSFRRVSFANNISSEECSPLLSKLPNVSEHGSSQSPSFS</sequence>
<name>A0AC35UCJ0_9BILA</name>